<keyword evidence="2" id="KW-1185">Reference proteome</keyword>
<dbReference type="GeneID" id="34783632"/>
<evidence type="ECO:0000313" key="1">
    <source>
        <dbReference type="EMBL" id="CEF41926.1"/>
    </source>
</evidence>
<protein>
    <submittedName>
        <fullName evidence="1">Uncharacterized protein</fullName>
    </submittedName>
</protein>
<organism evidence="1 2">
    <name type="scientific">Acetobacter senegalensis</name>
    <dbReference type="NCBI Taxonomy" id="446692"/>
    <lineage>
        <taxon>Bacteria</taxon>
        <taxon>Pseudomonadati</taxon>
        <taxon>Pseudomonadota</taxon>
        <taxon>Alphaproteobacteria</taxon>
        <taxon>Acetobacterales</taxon>
        <taxon>Acetobacteraceae</taxon>
        <taxon>Acetobacter</taxon>
    </lineage>
</organism>
<proteinExistence type="predicted"/>
<evidence type="ECO:0000313" key="2">
    <source>
        <dbReference type="Proteomes" id="UP000056109"/>
    </source>
</evidence>
<dbReference type="EMBL" id="LN606600">
    <property type="protein sequence ID" value="CEF41926.1"/>
    <property type="molecule type" value="Genomic_DNA"/>
</dbReference>
<reference evidence="2" key="1">
    <citation type="submission" date="2014-09" db="EMBL/GenBank/DDBJ databases">
        <authorList>
            <person name="Illeghems K.G."/>
        </authorList>
    </citation>
    <scope>NUCLEOTIDE SEQUENCE [LARGE SCALE GENOMIC DNA]</scope>
    <source>
        <strain evidence="2">108B</strain>
    </source>
</reference>
<dbReference type="AlphaFoldDB" id="A0A0U5EY23"/>
<accession>A0A0U5EY23</accession>
<dbReference type="PATRIC" id="fig|446692.3.peg.2766"/>
<dbReference type="KEGG" id="asz:ASN_2645"/>
<gene>
    <name evidence="1" type="ORF">ASN_2645</name>
</gene>
<sequence>MFRSSEDATPSRFHPTEADLITYRDLARALGAPPSEAICRYLGPAGQHLVFIGESGQRDWARVDAQARARWPDLPPTGKMASNGKILESLPERVVYQILESLKHEDMEIDLHQPIMADVGAEKADLTLRRRSAACFIEVIGSCGPNRITRNDHELRGLERFERREAFYRRVGITPVCIFLDLLARPEDLKALCQSLVDRIADDGRDKEMSL</sequence>
<dbReference type="Proteomes" id="UP000056109">
    <property type="component" value="Chromosome I"/>
</dbReference>
<dbReference type="RefSeq" id="WP_058988318.1">
    <property type="nucleotide sequence ID" value="NZ_LN606600.1"/>
</dbReference>
<name>A0A0U5EY23_9PROT</name>